<proteinExistence type="predicted"/>
<dbReference type="RefSeq" id="YP_009140855.1">
    <property type="nucleotide sequence ID" value="NC_027132.1"/>
</dbReference>
<dbReference type="KEGG" id="vg:24404913"/>
<gene>
    <name evidence="1" type="ORF">Syn7803US120_66</name>
</gene>
<dbReference type="EMBL" id="KJ019082">
    <property type="protein sequence ID" value="AIX26787.1"/>
    <property type="molecule type" value="Genomic_DNA"/>
</dbReference>
<keyword evidence="2" id="KW-1185">Reference proteome</keyword>
<sequence length="46" mass="5200">MGYDRADCEMVAAAGLDATYPRVIHGRTFDTKEQYEEELADYLNGL</sequence>
<organism evidence="1 2">
    <name type="scientific">Synechococcus phage ACG-2014i</name>
    <dbReference type="NCBI Taxonomy" id="1493513"/>
    <lineage>
        <taxon>Viruses</taxon>
        <taxon>Duplodnaviria</taxon>
        <taxon>Heunggongvirae</taxon>
        <taxon>Uroviricota</taxon>
        <taxon>Caudoviricetes</taxon>
        <taxon>Pantevenvirales</taxon>
        <taxon>Kyanoviridae</taxon>
        <taxon>Chalconvirus</taxon>
        <taxon>Chalconvirus acg2014i</taxon>
    </lineage>
</organism>
<dbReference type="GeneID" id="24404913"/>
<protein>
    <submittedName>
        <fullName evidence="1">Uncharacterized protein</fullName>
    </submittedName>
</protein>
<evidence type="ECO:0000313" key="1">
    <source>
        <dbReference type="EMBL" id="AIX26787.1"/>
    </source>
</evidence>
<evidence type="ECO:0000313" key="2">
    <source>
        <dbReference type="Proteomes" id="UP000033009"/>
    </source>
</evidence>
<dbReference type="Proteomes" id="UP000033009">
    <property type="component" value="Segment"/>
</dbReference>
<name>A0A0E3HFT6_9CAUD</name>
<reference evidence="1 2" key="1">
    <citation type="submission" date="2013-12" db="EMBL/GenBank/DDBJ databases">
        <title>Ecological redundancy of diverse viral populations within a natural community.</title>
        <authorList>
            <person name="Gregory A.C."/>
            <person name="LaButti K."/>
            <person name="Copeland A."/>
            <person name="Woyke T."/>
            <person name="Sullivan M.B."/>
        </authorList>
    </citation>
    <scope>NUCLEOTIDE SEQUENCE [LARGE SCALE GENOMIC DNA]</scope>
    <source>
        <strain evidence="1">Syn7803US120</strain>
    </source>
</reference>
<accession>A0A0E3HFT6</accession>